<name>A0A9P4UL65_9PEZI</name>
<dbReference type="Pfam" id="PF02330">
    <property type="entry name" value="MAM33"/>
    <property type="match status" value="1"/>
</dbReference>
<comment type="caution">
    <text evidence="2">The sequence shown here is derived from an EMBL/GenBank/DDBJ whole genome shotgun (WGS) entry which is preliminary data.</text>
</comment>
<dbReference type="InterPro" id="IPR036561">
    <property type="entry name" value="MAM33_sf"/>
</dbReference>
<keyword evidence="3" id="KW-1185">Reference proteome</keyword>
<dbReference type="PANTHER" id="PTHR10826:SF1">
    <property type="entry name" value="COMPLEMENT COMPONENT 1 Q SUBCOMPONENT-BINDING PROTEIN, MITOCHONDRIAL"/>
    <property type="match status" value="1"/>
</dbReference>
<dbReference type="OrthoDB" id="278212at2759"/>
<dbReference type="PANTHER" id="PTHR10826">
    <property type="entry name" value="COMPLEMENT COMPONENT 1"/>
    <property type="match status" value="1"/>
</dbReference>
<gene>
    <name evidence="2" type="ORF">K431DRAFT_278615</name>
</gene>
<dbReference type="AlphaFoldDB" id="A0A9P4UL65"/>
<accession>A0A9P4UL65</accession>
<dbReference type="Proteomes" id="UP000799441">
    <property type="component" value="Unassembled WGS sequence"/>
</dbReference>
<reference evidence="2" key="1">
    <citation type="journal article" date="2020" name="Stud. Mycol.">
        <title>101 Dothideomycetes genomes: a test case for predicting lifestyles and emergence of pathogens.</title>
        <authorList>
            <person name="Haridas S."/>
            <person name="Albert R."/>
            <person name="Binder M."/>
            <person name="Bloem J."/>
            <person name="Labutti K."/>
            <person name="Salamov A."/>
            <person name="Andreopoulos B."/>
            <person name="Baker S."/>
            <person name="Barry K."/>
            <person name="Bills G."/>
            <person name="Bluhm B."/>
            <person name="Cannon C."/>
            <person name="Castanera R."/>
            <person name="Culley D."/>
            <person name="Daum C."/>
            <person name="Ezra D."/>
            <person name="Gonzalez J."/>
            <person name="Henrissat B."/>
            <person name="Kuo A."/>
            <person name="Liang C."/>
            <person name="Lipzen A."/>
            <person name="Lutzoni F."/>
            <person name="Magnuson J."/>
            <person name="Mondo S."/>
            <person name="Nolan M."/>
            <person name="Ohm R."/>
            <person name="Pangilinan J."/>
            <person name="Park H.-J."/>
            <person name="Ramirez L."/>
            <person name="Alfaro M."/>
            <person name="Sun H."/>
            <person name="Tritt A."/>
            <person name="Yoshinaga Y."/>
            <person name="Zwiers L.-H."/>
            <person name="Turgeon B."/>
            <person name="Goodwin S."/>
            <person name="Spatafora J."/>
            <person name="Crous P."/>
            <person name="Grigoriev I."/>
        </authorList>
    </citation>
    <scope>NUCLEOTIDE SEQUENCE</scope>
    <source>
        <strain evidence="2">CBS 116435</strain>
    </source>
</reference>
<dbReference type="InterPro" id="IPR003428">
    <property type="entry name" value="MAM33"/>
</dbReference>
<dbReference type="GO" id="GO:0005759">
    <property type="term" value="C:mitochondrial matrix"/>
    <property type="evidence" value="ECO:0007669"/>
    <property type="project" value="InterPro"/>
</dbReference>
<dbReference type="EMBL" id="MU003867">
    <property type="protein sequence ID" value="KAF2716625.1"/>
    <property type="molecule type" value="Genomic_DNA"/>
</dbReference>
<evidence type="ECO:0000313" key="2">
    <source>
        <dbReference type="EMBL" id="KAF2716625.1"/>
    </source>
</evidence>
<proteinExistence type="predicted"/>
<protein>
    <submittedName>
        <fullName evidence="2">Regulatory protein-like protein suaprga1</fullName>
    </submittedName>
</protein>
<feature type="compositionally biased region" description="Polar residues" evidence="1">
    <location>
        <begin position="158"/>
        <end position="168"/>
    </location>
</feature>
<organism evidence="2 3">
    <name type="scientific">Polychaeton citri CBS 116435</name>
    <dbReference type="NCBI Taxonomy" id="1314669"/>
    <lineage>
        <taxon>Eukaryota</taxon>
        <taxon>Fungi</taxon>
        <taxon>Dikarya</taxon>
        <taxon>Ascomycota</taxon>
        <taxon>Pezizomycotina</taxon>
        <taxon>Dothideomycetes</taxon>
        <taxon>Dothideomycetidae</taxon>
        <taxon>Capnodiales</taxon>
        <taxon>Capnodiaceae</taxon>
        <taxon>Polychaeton</taxon>
    </lineage>
</organism>
<dbReference type="GO" id="GO:0042256">
    <property type="term" value="P:cytosolic ribosome assembly"/>
    <property type="evidence" value="ECO:0007669"/>
    <property type="project" value="TreeGrafter"/>
</dbReference>
<evidence type="ECO:0000256" key="1">
    <source>
        <dbReference type="SAM" id="MobiDB-lite"/>
    </source>
</evidence>
<dbReference type="SUPFAM" id="SSF54529">
    <property type="entry name" value="Mitochondrial glycoprotein MAM33-like"/>
    <property type="match status" value="1"/>
</dbReference>
<feature type="compositionally biased region" description="Acidic residues" evidence="1">
    <location>
        <begin position="133"/>
        <end position="145"/>
    </location>
</feature>
<dbReference type="Gene3D" id="3.10.280.10">
    <property type="entry name" value="Mitochondrial glycoprotein"/>
    <property type="match status" value="1"/>
</dbReference>
<feature type="region of interest" description="Disordered" evidence="1">
    <location>
        <begin position="133"/>
        <end position="197"/>
    </location>
</feature>
<sequence>MLSLRAIARGAPRATTRLASFTSRPTFQSTVRQNALRIPQAAFSVSRPRFDAASQELAAKLAQEIDLEKKNNTPSVSDENVKHFIANNPDWQINDTPGTSEVTLTKKYDDEEITVAFSIVDFNTQMMDPEVTEEDDAMMDEEDAEIERGQSGGANSKGAINQGRTSEGNFKVAPEDNVAPADRDDLRDPEDDSQPAFPANLTVTIARPSNGVIRFNMVTDSGELTIHSLATYSNEAAANAVTGEESKLYSGPPFQQLDEEVQNLIEGYLDDRGINSALALFVPEYIDVKEQKEYLNWLGKVKSFVE</sequence>
<evidence type="ECO:0000313" key="3">
    <source>
        <dbReference type="Proteomes" id="UP000799441"/>
    </source>
</evidence>